<organism evidence="7 8">
    <name type="scientific">Pseudolactococcus insecticola</name>
    <dbReference type="NCBI Taxonomy" id="2709158"/>
    <lineage>
        <taxon>Bacteria</taxon>
        <taxon>Bacillati</taxon>
        <taxon>Bacillota</taxon>
        <taxon>Bacilli</taxon>
        <taxon>Lactobacillales</taxon>
        <taxon>Streptococcaceae</taxon>
        <taxon>Pseudolactococcus</taxon>
    </lineage>
</organism>
<evidence type="ECO:0000256" key="5">
    <source>
        <dbReference type="SAM" id="MobiDB-lite"/>
    </source>
</evidence>
<proteinExistence type="predicted"/>
<dbReference type="PANTHER" id="PTHR30168:SF0">
    <property type="entry name" value="INNER MEMBRANE PROTEIN"/>
    <property type="match status" value="1"/>
</dbReference>
<name>A0A6A0B5P1_9LACT</name>
<sequence>MKWEGKKQTDDFEDRTGDSSKSGSEIDLTDIIGGLTNSKSSGSTNGGLGIGKSGGLVGIIIVVILGLLGIGGGTGGLGDILGSLTGQAPQTTQRVTTMGDSTDTRKAFSRTVFQMLEDYWSSEAKDYHITYNNPTLLIYSGSVQTPFGTATKDMGPFYSPSDEKIYLDTSFQDEVATSYGGSKGDYTMAYVLAHEFGHHIQNEIGLSQAMGRLQQQLSTAEYNKYSVCLELQADYLAGVWTKHLAETDDGGTPVLEKGDVDEALQTAAAIGDDTLQKKFNNGRVNPESFTHGTSADRQKYFELGYKYGDLEHSDVFADKGLKNPIGQMPAK</sequence>
<evidence type="ECO:0000313" key="7">
    <source>
        <dbReference type="EMBL" id="GFH40552.1"/>
    </source>
</evidence>
<gene>
    <name evidence="7" type="ORF">Hs20B_09500</name>
</gene>
<dbReference type="AlphaFoldDB" id="A0A6A0B5P1"/>
<keyword evidence="4 6" id="KW-0472">Membrane</keyword>
<comment type="subcellular location">
    <subcellularLocation>
        <location evidence="1">Membrane</location>
        <topology evidence="1">Single-pass membrane protein</topology>
    </subcellularLocation>
</comment>
<reference evidence="7 8" key="1">
    <citation type="submission" date="2020-02" db="EMBL/GenBank/DDBJ databases">
        <title>Draft genome sequence of Lactococcus sp. Hs20B0-1.</title>
        <authorList>
            <person name="Noda S."/>
            <person name="Yuki M."/>
            <person name="Ohkuma M."/>
        </authorList>
    </citation>
    <scope>NUCLEOTIDE SEQUENCE [LARGE SCALE GENOMIC DNA]</scope>
    <source>
        <strain evidence="7 8">Hs20B0-1</strain>
    </source>
</reference>
<keyword evidence="2 6" id="KW-0812">Transmembrane</keyword>
<protein>
    <recommendedName>
        <fullName evidence="9">Neutral zinc metallopeptidase</fullName>
    </recommendedName>
</protein>
<feature type="region of interest" description="Disordered" evidence="5">
    <location>
        <begin position="1"/>
        <end position="25"/>
    </location>
</feature>
<dbReference type="GO" id="GO:0016020">
    <property type="term" value="C:membrane"/>
    <property type="evidence" value="ECO:0007669"/>
    <property type="project" value="UniProtKB-SubCell"/>
</dbReference>
<feature type="compositionally biased region" description="Basic and acidic residues" evidence="5">
    <location>
        <begin position="1"/>
        <end position="18"/>
    </location>
</feature>
<dbReference type="Proteomes" id="UP000475928">
    <property type="component" value="Unassembled WGS sequence"/>
</dbReference>
<dbReference type="Pfam" id="PF04228">
    <property type="entry name" value="Zn_peptidase"/>
    <property type="match status" value="1"/>
</dbReference>
<comment type="caution">
    <text evidence="7">The sequence shown here is derived from an EMBL/GenBank/DDBJ whole genome shotgun (WGS) entry which is preliminary data.</text>
</comment>
<accession>A0A6A0B5P1</accession>
<evidence type="ECO:0000313" key="8">
    <source>
        <dbReference type="Proteomes" id="UP000475928"/>
    </source>
</evidence>
<dbReference type="EMBL" id="BLLH01000004">
    <property type="protein sequence ID" value="GFH40552.1"/>
    <property type="molecule type" value="Genomic_DNA"/>
</dbReference>
<dbReference type="InterPro" id="IPR007343">
    <property type="entry name" value="Uncharacterised_pept_Zn_put"/>
</dbReference>
<evidence type="ECO:0000256" key="3">
    <source>
        <dbReference type="ARBA" id="ARBA00022989"/>
    </source>
</evidence>
<evidence type="ECO:0000256" key="1">
    <source>
        <dbReference type="ARBA" id="ARBA00004167"/>
    </source>
</evidence>
<keyword evidence="8" id="KW-1185">Reference proteome</keyword>
<keyword evidence="3 6" id="KW-1133">Transmembrane helix</keyword>
<evidence type="ECO:0000256" key="6">
    <source>
        <dbReference type="SAM" id="Phobius"/>
    </source>
</evidence>
<evidence type="ECO:0008006" key="9">
    <source>
        <dbReference type="Google" id="ProtNLM"/>
    </source>
</evidence>
<feature type="transmembrane region" description="Helical" evidence="6">
    <location>
        <begin position="56"/>
        <end position="77"/>
    </location>
</feature>
<dbReference type="RefSeq" id="WP_172356189.1">
    <property type="nucleotide sequence ID" value="NZ_BLLH01000004.1"/>
</dbReference>
<dbReference type="PANTHER" id="PTHR30168">
    <property type="entry name" value="PUTATIVE MEMBRANE PROTEIN YPFJ"/>
    <property type="match status" value="1"/>
</dbReference>
<evidence type="ECO:0000256" key="4">
    <source>
        <dbReference type="ARBA" id="ARBA00023136"/>
    </source>
</evidence>
<evidence type="ECO:0000256" key="2">
    <source>
        <dbReference type="ARBA" id="ARBA00022692"/>
    </source>
</evidence>